<organism evidence="7 8">
    <name type="scientific">candidate division WWE3 bacterium CG08_land_8_20_14_0_20_41_10</name>
    <dbReference type="NCBI Taxonomy" id="1975085"/>
    <lineage>
        <taxon>Bacteria</taxon>
        <taxon>Katanobacteria</taxon>
    </lineage>
</organism>
<evidence type="ECO:0000256" key="6">
    <source>
        <dbReference type="SAM" id="Phobius"/>
    </source>
</evidence>
<gene>
    <name evidence="7" type="ORF">COT50_01170</name>
</gene>
<sequence length="213" mass="23893">MTNYLYNLISIIVFNDLIKNTNRRLGFISTKGFTLIELVVVIAIIAILAGALLLIINPSKLLAKARYARRMTEMETLRSALARYYLGHVAYPYTLDQTGGWLSAPPCNTAWGICVDDWIPGIVASGELPALPKDLKHEGYTGSDPEHSGNTYYLYRSDGVDYKLLAHQPEKCLVTDKLYDPARVNECGWAVECDYGVTCWSWAIWSSDASKMW</sequence>
<dbReference type="Pfam" id="PF07963">
    <property type="entry name" value="N_methyl"/>
    <property type="match status" value="1"/>
</dbReference>
<evidence type="ECO:0000313" key="7">
    <source>
        <dbReference type="EMBL" id="PIS22575.1"/>
    </source>
</evidence>
<name>A0A2H0XCP3_UNCKA</name>
<evidence type="ECO:0000256" key="3">
    <source>
        <dbReference type="ARBA" id="ARBA00022692"/>
    </source>
</evidence>
<dbReference type="EMBL" id="PEYU01000021">
    <property type="protein sequence ID" value="PIS22575.1"/>
    <property type="molecule type" value="Genomic_DNA"/>
</dbReference>
<keyword evidence="3 6" id="KW-0812">Transmembrane</keyword>
<evidence type="ECO:0000256" key="1">
    <source>
        <dbReference type="ARBA" id="ARBA00004167"/>
    </source>
</evidence>
<dbReference type="Proteomes" id="UP000231252">
    <property type="component" value="Unassembled WGS sequence"/>
</dbReference>
<keyword evidence="5 6" id="KW-0472">Membrane</keyword>
<dbReference type="SUPFAM" id="SSF54523">
    <property type="entry name" value="Pili subunits"/>
    <property type="match status" value="1"/>
</dbReference>
<evidence type="ECO:0000256" key="2">
    <source>
        <dbReference type="ARBA" id="ARBA00022481"/>
    </source>
</evidence>
<dbReference type="Gene3D" id="3.30.700.10">
    <property type="entry name" value="Glycoprotein, Type 4 Pilin"/>
    <property type="match status" value="1"/>
</dbReference>
<dbReference type="PROSITE" id="PS00409">
    <property type="entry name" value="PROKAR_NTER_METHYL"/>
    <property type="match status" value="1"/>
</dbReference>
<comment type="subcellular location">
    <subcellularLocation>
        <location evidence="1">Membrane</location>
        <topology evidence="1">Single-pass membrane protein</topology>
    </subcellularLocation>
</comment>
<keyword evidence="4 6" id="KW-1133">Transmembrane helix</keyword>
<proteinExistence type="predicted"/>
<dbReference type="InterPro" id="IPR012902">
    <property type="entry name" value="N_methyl_site"/>
</dbReference>
<evidence type="ECO:0000256" key="4">
    <source>
        <dbReference type="ARBA" id="ARBA00022989"/>
    </source>
</evidence>
<evidence type="ECO:0000256" key="5">
    <source>
        <dbReference type="ARBA" id="ARBA00023136"/>
    </source>
</evidence>
<accession>A0A2H0XCP3</accession>
<evidence type="ECO:0000313" key="8">
    <source>
        <dbReference type="Proteomes" id="UP000231252"/>
    </source>
</evidence>
<feature type="transmembrane region" description="Helical" evidence="6">
    <location>
        <begin position="33"/>
        <end position="56"/>
    </location>
</feature>
<dbReference type="GO" id="GO:0016020">
    <property type="term" value="C:membrane"/>
    <property type="evidence" value="ECO:0007669"/>
    <property type="project" value="UniProtKB-SubCell"/>
</dbReference>
<keyword evidence="2" id="KW-0488">Methylation</keyword>
<comment type="caution">
    <text evidence="7">The sequence shown here is derived from an EMBL/GenBank/DDBJ whole genome shotgun (WGS) entry which is preliminary data.</text>
</comment>
<dbReference type="PANTHER" id="PTHR30093">
    <property type="entry name" value="GENERAL SECRETION PATHWAY PROTEIN G"/>
    <property type="match status" value="1"/>
</dbReference>
<dbReference type="NCBIfam" id="TIGR02532">
    <property type="entry name" value="IV_pilin_GFxxxE"/>
    <property type="match status" value="1"/>
</dbReference>
<protein>
    <recommendedName>
        <fullName evidence="9">Type II secretion system protein GspG C-terminal domain-containing protein</fullName>
    </recommendedName>
</protein>
<dbReference type="PANTHER" id="PTHR30093:SF44">
    <property type="entry name" value="TYPE II SECRETION SYSTEM CORE PROTEIN G"/>
    <property type="match status" value="1"/>
</dbReference>
<dbReference type="InterPro" id="IPR045584">
    <property type="entry name" value="Pilin-like"/>
</dbReference>
<evidence type="ECO:0008006" key="9">
    <source>
        <dbReference type="Google" id="ProtNLM"/>
    </source>
</evidence>
<dbReference type="AlphaFoldDB" id="A0A2H0XCP3"/>
<reference evidence="8" key="1">
    <citation type="submission" date="2017-09" db="EMBL/GenBank/DDBJ databases">
        <title>Depth-based differentiation of microbial function through sediment-hosted aquifers and enrichment of novel symbionts in the deep terrestrial subsurface.</title>
        <authorList>
            <person name="Probst A.J."/>
            <person name="Ladd B."/>
            <person name="Jarett J.K."/>
            <person name="Geller-Mcgrath D.E."/>
            <person name="Sieber C.M.K."/>
            <person name="Emerson J.B."/>
            <person name="Anantharaman K."/>
            <person name="Thomas B.C."/>
            <person name="Malmstrom R."/>
            <person name="Stieglmeier M."/>
            <person name="Klingl A."/>
            <person name="Woyke T."/>
            <person name="Ryan C.M."/>
            <person name="Banfield J.F."/>
        </authorList>
    </citation>
    <scope>NUCLEOTIDE SEQUENCE [LARGE SCALE GENOMIC DNA]</scope>
</reference>